<reference evidence="2 3" key="1">
    <citation type="submission" date="2015-01" db="EMBL/GenBank/DDBJ databases">
        <authorList>
            <person name="Xiang T."/>
            <person name="Song Y."/>
            <person name="Huang L."/>
            <person name="Wang B."/>
            <person name="Wu P."/>
        </authorList>
    </citation>
    <scope>NUCLEOTIDE SEQUENCE [LARGE SCALE GENOMIC DNA]</scope>
    <source>
        <strain evidence="2 3">Cc12</strain>
    </source>
</reference>
<evidence type="ECO:0000313" key="3">
    <source>
        <dbReference type="Proteomes" id="UP000044026"/>
    </source>
</evidence>
<dbReference type="Proteomes" id="UP000044026">
    <property type="component" value="Unassembled WGS sequence"/>
</dbReference>
<proteinExistence type="predicted"/>
<keyword evidence="1" id="KW-1133">Transmembrane helix</keyword>
<name>A0A0B7H5X5_9FLAO</name>
<feature type="transmembrane region" description="Helical" evidence="1">
    <location>
        <begin position="64"/>
        <end position="83"/>
    </location>
</feature>
<evidence type="ECO:0000313" key="2">
    <source>
        <dbReference type="EMBL" id="CEN33028.1"/>
    </source>
</evidence>
<dbReference type="AlphaFoldDB" id="A0A0B7H5X5"/>
<organism evidence="2 3">
    <name type="scientific">Capnocytophaga canimorsus</name>
    <dbReference type="NCBI Taxonomy" id="28188"/>
    <lineage>
        <taxon>Bacteria</taxon>
        <taxon>Pseudomonadati</taxon>
        <taxon>Bacteroidota</taxon>
        <taxon>Flavobacteriia</taxon>
        <taxon>Flavobacteriales</taxon>
        <taxon>Flavobacteriaceae</taxon>
        <taxon>Capnocytophaga</taxon>
    </lineage>
</organism>
<sequence length="84" mass="9968">MQKTLGFIHLHNDLLCIFIDLGIIGLLLLLIWIITTFYQSIIYRNSYILYTMLLALMFMNTDTFLYMGAYMSVWFISNLYFAFS</sequence>
<keyword evidence="1" id="KW-0472">Membrane</keyword>
<keyword evidence="1" id="KW-0812">Transmembrane</keyword>
<feature type="transmembrane region" description="Helical" evidence="1">
    <location>
        <begin position="12"/>
        <end position="35"/>
    </location>
</feature>
<dbReference type="EMBL" id="CDOE01000025">
    <property type="protein sequence ID" value="CEN33028.1"/>
    <property type="molecule type" value="Genomic_DNA"/>
</dbReference>
<evidence type="ECO:0000256" key="1">
    <source>
        <dbReference type="SAM" id="Phobius"/>
    </source>
</evidence>
<gene>
    <name evidence="2" type="ORF">CCAN12_310012</name>
</gene>
<accession>A0A0B7H5X5</accession>
<protein>
    <submittedName>
        <fullName evidence="2">Uncharacterized protein</fullName>
    </submittedName>
</protein>